<proteinExistence type="predicted"/>
<dbReference type="EMBL" id="VSRR010018912">
    <property type="protein sequence ID" value="MPC61777.1"/>
    <property type="molecule type" value="Genomic_DNA"/>
</dbReference>
<accession>A0A5B7GX84</accession>
<keyword evidence="2" id="KW-1185">Reference proteome</keyword>
<comment type="caution">
    <text evidence="1">The sequence shown here is derived from an EMBL/GenBank/DDBJ whole genome shotgun (WGS) entry which is preliminary data.</text>
</comment>
<evidence type="ECO:0000313" key="2">
    <source>
        <dbReference type="Proteomes" id="UP000324222"/>
    </source>
</evidence>
<protein>
    <submittedName>
        <fullName evidence="1">Uncharacterized protein</fullName>
    </submittedName>
</protein>
<sequence>MDDTINNIKNEESRCSAFPCSWQLVLQGSQFRFSFFSWGLPLPARVSLPLQSDFLSRRRWVFARARAFVSLHLTENLKSPMALPPLHTPSGYRPRPDQGLRSVELCFSLFGLPGVHSYVANYNYGRAGISVR</sequence>
<organism evidence="1 2">
    <name type="scientific">Portunus trituberculatus</name>
    <name type="common">Swimming crab</name>
    <name type="synonym">Neptunus trituberculatus</name>
    <dbReference type="NCBI Taxonomy" id="210409"/>
    <lineage>
        <taxon>Eukaryota</taxon>
        <taxon>Metazoa</taxon>
        <taxon>Ecdysozoa</taxon>
        <taxon>Arthropoda</taxon>
        <taxon>Crustacea</taxon>
        <taxon>Multicrustacea</taxon>
        <taxon>Malacostraca</taxon>
        <taxon>Eumalacostraca</taxon>
        <taxon>Eucarida</taxon>
        <taxon>Decapoda</taxon>
        <taxon>Pleocyemata</taxon>
        <taxon>Brachyura</taxon>
        <taxon>Eubrachyura</taxon>
        <taxon>Portunoidea</taxon>
        <taxon>Portunidae</taxon>
        <taxon>Portuninae</taxon>
        <taxon>Portunus</taxon>
    </lineage>
</organism>
<dbReference type="Proteomes" id="UP000324222">
    <property type="component" value="Unassembled WGS sequence"/>
</dbReference>
<reference evidence="1 2" key="1">
    <citation type="submission" date="2019-05" db="EMBL/GenBank/DDBJ databases">
        <title>Another draft genome of Portunus trituberculatus and its Hox gene families provides insights of decapod evolution.</title>
        <authorList>
            <person name="Jeong J.-H."/>
            <person name="Song I."/>
            <person name="Kim S."/>
            <person name="Choi T."/>
            <person name="Kim D."/>
            <person name="Ryu S."/>
            <person name="Kim W."/>
        </authorList>
    </citation>
    <scope>NUCLEOTIDE SEQUENCE [LARGE SCALE GENOMIC DNA]</scope>
    <source>
        <tissue evidence="1">Muscle</tissue>
    </source>
</reference>
<gene>
    <name evidence="1" type="ORF">E2C01_055853</name>
</gene>
<evidence type="ECO:0000313" key="1">
    <source>
        <dbReference type="EMBL" id="MPC61777.1"/>
    </source>
</evidence>
<name>A0A5B7GX84_PORTR</name>
<dbReference type="AlphaFoldDB" id="A0A5B7GX84"/>